<evidence type="ECO:0000313" key="1">
    <source>
        <dbReference type="EMBL" id="VDH94758.1"/>
    </source>
</evidence>
<organism evidence="1 2">
    <name type="scientific">Mytilus galloprovincialis</name>
    <name type="common">Mediterranean mussel</name>
    <dbReference type="NCBI Taxonomy" id="29158"/>
    <lineage>
        <taxon>Eukaryota</taxon>
        <taxon>Metazoa</taxon>
        <taxon>Spiralia</taxon>
        <taxon>Lophotrochozoa</taxon>
        <taxon>Mollusca</taxon>
        <taxon>Bivalvia</taxon>
        <taxon>Autobranchia</taxon>
        <taxon>Pteriomorphia</taxon>
        <taxon>Mytilida</taxon>
        <taxon>Mytiloidea</taxon>
        <taxon>Mytilidae</taxon>
        <taxon>Mytilinae</taxon>
        <taxon>Mytilus</taxon>
    </lineage>
</organism>
<dbReference type="Proteomes" id="UP000596742">
    <property type="component" value="Unassembled WGS sequence"/>
</dbReference>
<dbReference type="AlphaFoldDB" id="A0A8B6BS60"/>
<proteinExistence type="predicted"/>
<gene>
    <name evidence="1" type="ORF">MGAL_10B091440</name>
</gene>
<feature type="non-terminal residue" evidence="1">
    <location>
        <position position="1"/>
    </location>
</feature>
<comment type="caution">
    <text evidence="1">The sequence shown here is derived from an EMBL/GenBank/DDBJ whole genome shotgun (WGS) entry which is preliminary data.</text>
</comment>
<dbReference type="EMBL" id="UYJE01000637">
    <property type="protein sequence ID" value="VDH94758.1"/>
    <property type="molecule type" value="Genomic_DNA"/>
</dbReference>
<evidence type="ECO:0000313" key="2">
    <source>
        <dbReference type="Proteomes" id="UP000596742"/>
    </source>
</evidence>
<keyword evidence="2" id="KW-1185">Reference proteome</keyword>
<reference evidence="1" key="1">
    <citation type="submission" date="2018-11" db="EMBL/GenBank/DDBJ databases">
        <authorList>
            <person name="Alioto T."/>
            <person name="Alioto T."/>
        </authorList>
    </citation>
    <scope>NUCLEOTIDE SEQUENCE</scope>
</reference>
<sequence length="110" mass="12466">DSHLACCVIYIMIATYKKDLLSDFEHQFSPAEEPKNTDPMNECKQEYRENACTNNFVKLPSNAPNDYIDIGRCGVNDSLNELTKRGEIPQPSFHGEIGCAKFLTHNLRSL</sequence>
<accession>A0A8B6BS60</accession>
<name>A0A8B6BS60_MYTGA</name>
<protein>
    <submittedName>
        <fullName evidence="1">Uncharacterized protein</fullName>
    </submittedName>
</protein>
<feature type="non-terminal residue" evidence="1">
    <location>
        <position position="110"/>
    </location>
</feature>